<evidence type="ECO:0000259" key="3">
    <source>
        <dbReference type="Pfam" id="PF12849"/>
    </source>
</evidence>
<dbReference type="KEGG" id="gac:GACE_0811"/>
<sequence length="327" mass="35906">MRKKVSLVLVLALLLTLIAAGCTQQSTEGAKETEGMKLSGEVKIAGSSTVYPITIAIGEEFSRLHPDVVVSVQSTGTGGGFKNFFIPGHTDINDASRAIKQEELEAARENGVEPIEFLVGYDALSVIVNPENDWVGCLSFEDLKKIWGPDATGNVTKWSDVNPDWPDENINLYGPTSASGTFDFFTEHVVGEAGAHRQDYHGTEEDNTIIMAVARDKYAMGYLGLAYYLENKDRVKAVEIKNPETGACVAPSIESGQSGEYPLARPLYIYVNKEALKKPAVREFVKFYLENLDSGIVEEIGYIPISEKIKEENLKKFNDALKELGVE</sequence>
<dbReference type="Gene3D" id="3.40.190.10">
    <property type="entry name" value="Periplasmic binding protein-like II"/>
    <property type="match status" value="2"/>
</dbReference>
<protein>
    <submittedName>
        <fullName evidence="4">Phosphate ABC transporter, periplasmic phosphate-binding protein PstS</fullName>
    </submittedName>
</protein>
<accession>A0A0A7GCT5</accession>
<evidence type="ECO:0000313" key="4">
    <source>
        <dbReference type="EMBL" id="AIY89860.1"/>
    </source>
</evidence>
<dbReference type="PANTHER" id="PTHR30570">
    <property type="entry name" value="PERIPLASMIC PHOSPHATE BINDING COMPONENT OF PHOSPHATE ABC TRANSPORTER"/>
    <property type="match status" value="1"/>
</dbReference>
<dbReference type="GO" id="GO:0042301">
    <property type="term" value="F:phosphate ion binding"/>
    <property type="evidence" value="ECO:0007669"/>
    <property type="project" value="InterPro"/>
</dbReference>
<dbReference type="Pfam" id="PF12849">
    <property type="entry name" value="PBP_like_2"/>
    <property type="match status" value="1"/>
</dbReference>
<proteinExistence type="predicted"/>
<dbReference type="STRING" id="565033.GACE_0811"/>
<dbReference type="eggNOG" id="arCOG00213">
    <property type="taxonomic scope" value="Archaea"/>
</dbReference>
<dbReference type="SUPFAM" id="SSF53850">
    <property type="entry name" value="Periplasmic binding protein-like II"/>
    <property type="match status" value="1"/>
</dbReference>
<gene>
    <name evidence="4" type="ORF">GACE_0811</name>
</gene>
<dbReference type="EMBL" id="CP009552">
    <property type="protein sequence ID" value="AIY89860.1"/>
    <property type="molecule type" value="Genomic_DNA"/>
</dbReference>
<dbReference type="InterPro" id="IPR024370">
    <property type="entry name" value="PBP_domain"/>
</dbReference>
<dbReference type="RefSeq" id="WP_048091386.1">
    <property type="nucleotide sequence ID" value="NZ_CP009552.1"/>
</dbReference>
<feature type="domain" description="PBP" evidence="3">
    <location>
        <begin position="37"/>
        <end position="289"/>
    </location>
</feature>
<evidence type="ECO:0000256" key="2">
    <source>
        <dbReference type="ARBA" id="ARBA00022729"/>
    </source>
</evidence>
<evidence type="ECO:0000313" key="5">
    <source>
        <dbReference type="Proteomes" id="UP000030624"/>
    </source>
</evidence>
<keyword evidence="1" id="KW-0813">Transport</keyword>
<dbReference type="Proteomes" id="UP000030624">
    <property type="component" value="Chromosome"/>
</dbReference>
<name>A0A0A7GCT5_GEOAI</name>
<dbReference type="HOGENOM" id="CLU_026228_1_0_2"/>
<reference evidence="4 5" key="1">
    <citation type="journal article" date="2015" name="Appl. Environ. Microbiol.">
        <title>The Geoglobus acetivorans genome: Fe(III) reduction, acetate utilization, autotrophic growth, and degradation of aromatic compounds in a hyperthermophilic archaeon.</title>
        <authorList>
            <person name="Mardanov A.V."/>
            <person name="Slododkina G.B."/>
            <person name="Slobodkin A.I."/>
            <person name="Beletsky A.V."/>
            <person name="Gavrilov S.N."/>
            <person name="Kublanov I.V."/>
            <person name="Bonch-Osmolovskaya E.A."/>
            <person name="Skryabin K.G."/>
            <person name="Ravin N.V."/>
        </authorList>
    </citation>
    <scope>NUCLEOTIDE SEQUENCE [LARGE SCALE GENOMIC DNA]</scope>
    <source>
        <strain evidence="4 5">SBH6</strain>
    </source>
</reference>
<dbReference type="PROSITE" id="PS51257">
    <property type="entry name" value="PROKAR_LIPOPROTEIN"/>
    <property type="match status" value="1"/>
</dbReference>
<dbReference type="AlphaFoldDB" id="A0A0A7GCT5"/>
<dbReference type="InterPro" id="IPR050811">
    <property type="entry name" value="Phosphate_ABC_transporter"/>
</dbReference>
<dbReference type="NCBIfam" id="TIGR02136">
    <property type="entry name" value="ptsS_2"/>
    <property type="match status" value="1"/>
</dbReference>
<dbReference type="InterPro" id="IPR011862">
    <property type="entry name" value="Phos-bd"/>
</dbReference>
<dbReference type="CDD" id="cd13654">
    <property type="entry name" value="PBP2_phosphate_like_2"/>
    <property type="match status" value="1"/>
</dbReference>
<evidence type="ECO:0000256" key="1">
    <source>
        <dbReference type="ARBA" id="ARBA00022448"/>
    </source>
</evidence>
<dbReference type="PANTHER" id="PTHR30570:SF1">
    <property type="entry name" value="PHOSPHATE-BINDING PROTEIN PSTS"/>
    <property type="match status" value="1"/>
</dbReference>
<organism evidence="4 5">
    <name type="scientific">Geoglobus acetivorans</name>
    <dbReference type="NCBI Taxonomy" id="565033"/>
    <lineage>
        <taxon>Archaea</taxon>
        <taxon>Methanobacteriati</taxon>
        <taxon>Methanobacteriota</taxon>
        <taxon>Archaeoglobi</taxon>
        <taxon>Archaeoglobales</taxon>
        <taxon>Archaeoglobaceae</taxon>
        <taxon>Geoglobus</taxon>
    </lineage>
</organism>
<keyword evidence="2" id="KW-0732">Signal</keyword>
<dbReference type="GeneID" id="24797406"/>